<gene>
    <name evidence="1" type="ORF">S03H2_25445</name>
</gene>
<sequence length="31" mass="3676">PEWINAIRQHGEYQGWMQLNYEAREGGSNKL</sequence>
<dbReference type="EMBL" id="BARU01014406">
    <property type="protein sequence ID" value="GAH32743.1"/>
    <property type="molecule type" value="Genomic_DNA"/>
</dbReference>
<name>X1GI94_9ZZZZ</name>
<organism evidence="1">
    <name type="scientific">marine sediment metagenome</name>
    <dbReference type="NCBI Taxonomy" id="412755"/>
    <lineage>
        <taxon>unclassified sequences</taxon>
        <taxon>metagenomes</taxon>
        <taxon>ecological metagenomes</taxon>
    </lineage>
</organism>
<feature type="non-terminal residue" evidence="1">
    <location>
        <position position="1"/>
    </location>
</feature>
<comment type="caution">
    <text evidence="1">The sequence shown here is derived from an EMBL/GenBank/DDBJ whole genome shotgun (WGS) entry which is preliminary data.</text>
</comment>
<protein>
    <submittedName>
        <fullName evidence="1">Uncharacterized protein</fullName>
    </submittedName>
</protein>
<evidence type="ECO:0000313" key="1">
    <source>
        <dbReference type="EMBL" id="GAH32743.1"/>
    </source>
</evidence>
<dbReference type="AlphaFoldDB" id="X1GI94"/>
<proteinExistence type="predicted"/>
<reference evidence="1" key="1">
    <citation type="journal article" date="2014" name="Front. Microbiol.">
        <title>High frequency of phylogenetically diverse reductive dehalogenase-homologous genes in deep subseafloor sedimentary metagenomes.</title>
        <authorList>
            <person name="Kawai M."/>
            <person name="Futagami T."/>
            <person name="Toyoda A."/>
            <person name="Takaki Y."/>
            <person name="Nishi S."/>
            <person name="Hori S."/>
            <person name="Arai W."/>
            <person name="Tsubouchi T."/>
            <person name="Morono Y."/>
            <person name="Uchiyama I."/>
            <person name="Ito T."/>
            <person name="Fujiyama A."/>
            <person name="Inagaki F."/>
            <person name="Takami H."/>
        </authorList>
    </citation>
    <scope>NUCLEOTIDE SEQUENCE</scope>
    <source>
        <strain evidence="1">Expedition CK06-06</strain>
    </source>
</reference>
<accession>X1GI94</accession>